<dbReference type="AlphaFoldDB" id="A0A7W9HMG0"/>
<proteinExistence type="predicted"/>
<sequence length="71" mass="7905">MEVATGKLTEVLKPWHRNSEFLAFLKQIERTDPDVTGADGEQVEPHLAMDNYAAPHLRGRPADLSTPSSNF</sequence>
<evidence type="ECO:0000313" key="2">
    <source>
        <dbReference type="Proteomes" id="UP000552097"/>
    </source>
</evidence>
<evidence type="ECO:0000313" key="1">
    <source>
        <dbReference type="EMBL" id="MBB5804845.1"/>
    </source>
</evidence>
<comment type="caution">
    <text evidence="1">The sequence shown here is derived from an EMBL/GenBank/DDBJ whole genome shotgun (WGS) entry which is preliminary data.</text>
</comment>
<reference evidence="1 2" key="1">
    <citation type="submission" date="2020-08" db="EMBL/GenBank/DDBJ databases">
        <title>Sequencing the genomes of 1000 actinobacteria strains.</title>
        <authorList>
            <person name="Klenk H.-P."/>
        </authorList>
    </citation>
    <scope>NUCLEOTIDE SEQUENCE [LARGE SCALE GENOMIC DNA]</scope>
    <source>
        <strain evidence="1 2">DSM 45486</strain>
    </source>
</reference>
<organism evidence="1 2">
    <name type="scientific">Saccharothrix ecbatanensis</name>
    <dbReference type="NCBI Taxonomy" id="1105145"/>
    <lineage>
        <taxon>Bacteria</taxon>
        <taxon>Bacillati</taxon>
        <taxon>Actinomycetota</taxon>
        <taxon>Actinomycetes</taxon>
        <taxon>Pseudonocardiales</taxon>
        <taxon>Pseudonocardiaceae</taxon>
        <taxon>Saccharothrix</taxon>
    </lineage>
</organism>
<keyword evidence="2" id="KW-1185">Reference proteome</keyword>
<dbReference type="EMBL" id="JACHMO010000001">
    <property type="protein sequence ID" value="MBB5804845.1"/>
    <property type="molecule type" value="Genomic_DNA"/>
</dbReference>
<gene>
    <name evidence="1" type="ORF">F4560_004613</name>
</gene>
<dbReference type="Proteomes" id="UP000552097">
    <property type="component" value="Unassembled WGS sequence"/>
</dbReference>
<protein>
    <submittedName>
        <fullName evidence="1">Uncharacterized protein</fullName>
    </submittedName>
</protein>
<dbReference type="RefSeq" id="WP_184929751.1">
    <property type="nucleotide sequence ID" value="NZ_JACHMO010000001.1"/>
</dbReference>
<accession>A0A7W9HMG0</accession>
<name>A0A7W9HMG0_9PSEU</name>